<gene>
    <name evidence="5" type="ORF">B0H63DRAFT_550805</name>
</gene>
<dbReference type="PROSITE" id="PS50088">
    <property type="entry name" value="ANK_REPEAT"/>
    <property type="match status" value="3"/>
</dbReference>
<reference evidence="5" key="1">
    <citation type="journal article" date="2023" name="Mol. Phylogenet. Evol.">
        <title>Genome-scale phylogeny and comparative genomics of the fungal order Sordariales.</title>
        <authorList>
            <person name="Hensen N."/>
            <person name="Bonometti L."/>
            <person name="Westerberg I."/>
            <person name="Brannstrom I.O."/>
            <person name="Guillou S."/>
            <person name="Cros-Aarteil S."/>
            <person name="Calhoun S."/>
            <person name="Haridas S."/>
            <person name="Kuo A."/>
            <person name="Mondo S."/>
            <person name="Pangilinan J."/>
            <person name="Riley R."/>
            <person name="LaButti K."/>
            <person name="Andreopoulos B."/>
            <person name="Lipzen A."/>
            <person name="Chen C."/>
            <person name="Yan M."/>
            <person name="Daum C."/>
            <person name="Ng V."/>
            <person name="Clum A."/>
            <person name="Steindorff A."/>
            <person name="Ohm R.A."/>
            <person name="Martin F."/>
            <person name="Silar P."/>
            <person name="Natvig D.O."/>
            <person name="Lalanne C."/>
            <person name="Gautier V."/>
            <person name="Ament-Velasquez S.L."/>
            <person name="Kruys A."/>
            <person name="Hutchinson M.I."/>
            <person name="Powell A.J."/>
            <person name="Barry K."/>
            <person name="Miller A.N."/>
            <person name="Grigoriev I.V."/>
            <person name="Debuchy R."/>
            <person name="Gladieux P."/>
            <person name="Hiltunen Thoren M."/>
            <person name="Johannesson H."/>
        </authorList>
    </citation>
    <scope>NUCLEOTIDE SEQUENCE</scope>
    <source>
        <strain evidence="5">CBS 232.78</strain>
    </source>
</reference>
<dbReference type="EMBL" id="JAULSW010000008">
    <property type="protein sequence ID" value="KAK3372296.1"/>
    <property type="molecule type" value="Genomic_DNA"/>
</dbReference>
<keyword evidence="4" id="KW-0175">Coiled coil</keyword>
<evidence type="ECO:0000256" key="3">
    <source>
        <dbReference type="PROSITE-ProRule" id="PRU00023"/>
    </source>
</evidence>
<protein>
    <recommendedName>
        <fullName evidence="7">Fungal N-terminal domain-containing protein</fullName>
    </recommendedName>
</protein>
<evidence type="ECO:0000313" key="6">
    <source>
        <dbReference type="Proteomes" id="UP001285441"/>
    </source>
</evidence>
<evidence type="ECO:0000256" key="1">
    <source>
        <dbReference type="ARBA" id="ARBA00022737"/>
    </source>
</evidence>
<dbReference type="SUPFAM" id="SSF48403">
    <property type="entry name" value="Ankyrin repeat"/>
    <property type="match status" value="1"/>
</dbReference>
<feature type="coiled-coil region" evidence="4">
    <location>
        <begin position="75"/>
        <end position="102"/>
    </location>
</feature>
<evidence type="ECO:0000313" key="5">
    <source>
        <dbReference type="EMBL" id="KAK3372296.1"/>
    </source>
</evidence>
<keyword evidence="2 3" id="KW-0040">ANK repeat</keyword>
<dbReference type="InterPro" id="IPR002110">
    <property type="entry name" value="Ankyrin_rpt"/>
</dbReference>
<dbReference type="Pfam" id="PF12796">
    <property type="entry name" value="Ank_2"/>
    <property type="match status" value="1"/>
</dbReference>
<proteinExistence type="predicted"/>
<reference evidence="5" key="2">
    <citation type="submission" date="2023-06" db="EMBL/GenBank/DDBJ databases">
        <authorList>
            <consortium name="Lawrence Berkeley National Laboratory"/>
            <person name="Haridas S."/>
            <person name="Hensen N."/>
            <person name="Bonometti L."/>
            <person name="Westerberg I."/>
            <person name="Brannstrom I.O."/>
            <person name="Guillou S."/>
            <person name="Cros-Aarteil S."/>
            <person name="Calhoun S."/>
            <person name="Kuo A."/>
            <person name="Mondo S."/>
            <person name="Pangilinan J."/>
            <person name="Riley R."/>
            <person name="LaButti K."/>
            <person name="Andreopoulos B."/>
            <person name="Lipzen A."/>
            <person name="Chen C."/>
            <person name="Yanf M."/>
            <person name="Daum C."/>
            <person name="Ng V."/>
            <person name="Clum A."/>
            <person name="Steindorff A."/>
            <person name="Ohm R."/>
            <person name="Martin F."/>
            <person name="Silar P."/>
            <person name="Natvig D."/>
            <person name="Lalanne C."/>
            <person name="Gautier V."/>
            <person name="Ament-velasquez S.L."/>
            <person name="Kruys A."/>
            <person name="Hutchinson M.I."/>
            <person name="Powell A.J."/>
            <person name="Barry K."/>
            <person name="Miller A.N."/>
            <person name="Grigoriev I.V."/>
            <person name="Debuchy R."/>
            <person name="Gladieux P."/>
            <person name="Thoren M.H."/>
            <person name="Johannesson H."/>
        </authorList>
    </citation>
    <scope>NUCLEOTIDE SEQUENCE</scope>
    <source>
        <strain evidence="5">CBS 232.78</strain>
    </source>
</reference>
<evidence type="ECO:0008006" key="7">
    <source>
        <dbReference type="Google" id="ProtNLM"/>
    </source>
</evidence>
<dbReference type="PROSITE" id="PS50297">
    <property type="entry name" value="ANK_REP_REGION"/>
    <property type="match status" value="3"/>
</dbReference>
<accession>A0AAE0N6B2</accession>
<evidence type="ECO:0000256" key="4">
    <source>
        <dbReference type="SAM" id="Coils"/>
    </source>
</evidence>
<organism evidence="5 6">
    <name type="scientific">Podospora didyma</name>
    <dbReference type="NCBI Taxonomy" id="330526"/>
    <lineage>
        <taxon>Eukaryota</taxon>
        <taxon>Fungi</taxon>
        <taxon>Dikarya</taxon>
        <taxon>Ascomycota</taxon>
        <taxon>Pezizomycotina</taxon>
        <taxon>Sordariomycetes</taxon>
        <taxon>Sordariomycetidae</taxon>
        <taxon>Sordariales</taxon>
        <taxon>Podosporaceae</taxon>
        <taxon>Podospora</taxon>
    </lineage>
</organism>
<feature type="repeat" description="ANK" evidence="3">
    <location>
        <begin position="603"/>
        <end position="635"/>
    </location>
</feature>
<dbReference type="PANTHER" id="PTHR24198">
    <property type="entry name" value="ANKYRIN REPEAT AND PROTEIN KINASE DOMAIN-CONTAINING PROTEIN"/>
    <property type="match status" value="1"/>
</dbReference>
<dbReference type="Gene3D" id="1.25.40.20">
    <property type="entry name" value="Ankyrin repeat-containing domain"/>
    <property type="match status" value="2"/>
</dbReference>
<keyword evidence="6" id="KW-1185">Reference proteome</keyword>
<dbReference type="Pfam" id="PF13857">
    <property type="entry name" value="Ank_5"/>
    <property type="match status" value="1"/>
</dbReference>
<feature type="repeat" description="ANK" evidence="3">
    <location>
        <begin position="499"/>
        <end position="531"/>
    </location>
</feature>
<dbReference type="AlphaFoldDB" id="A0AAE0N6B2"/>
<dbReference type="PANTHER" id="PTHR24198:SF165">
    <property type="entry name" value="ANKYRIN REPEAT-CONTAINING PROTEIN-RELATED"/>
    <property type="match status" value="1"/>
</dbReference>
<keyword evidence="1" id="KW-0677">Repeat</keyword>
<dbReference type="Proteomes" id="UP001285441">
    <property type="component" value="Unassembled WGS sequence"/>
</dbReference>
<comment type="caution">
    <text evidence="5">The sequence shown here is derived from an EMBL/GenBank/DDBJ whole genome shotgun (WGS) entry which is preliminary data.</text>
</comment>
<feature type="repeat" description="ANK" evidence="3">
    <location>
        <begin position="636"/>
        <end position="662"/>
    </location>
</feature>
<dbReference type="InterPro" id="IPR036770">
    <property type="entry name" value="Ankyrin_rpt-contain_sf"/>
</dbReference>
<sequence>MPEPLSIVVGVGSLVNATTRISSCLQKLYQGLKNGPDLIIALSNEIVDLTLVLDQTQRANDNSGRLKSDDSAAFVDALQSQLDKAQDLISKLETLSKSLLKRKRSVQRVKWLLNDSKATALRDEVREVRRRIYEILTAHNTSISARIELQLHSVSSVLSGSRPLLLSEQSTAISQVSTQPTVLLQELQSLGRNAAQSQLEMTQQLSAIYQAISRLHPPPSIPVAHQGGSDLIQSVNTQLMSSTLSTNISTADRTETVYFSMGPASPGFPMSSHPPSTTKTRCDFPSCGRAGDHQHPTLRLLVTYAFPLWFVWRTLHIFLEASVTRGSLRFGLRFRRRADWMAAHENIFYAMTPISTDELKEFLAKQRPCATDISSLDGSSILHDVLALKINDNLKLQKLQILLQYGADADSEDDLGVSFRKLLALNRIWGWPLGMIQLEGLLSEQLFSEYLDELGLTYLHKTVAGIYPICVSSALQMIRADTWGDEVRFLRALNAQTRDGEAALHIAARRGDPRVVQMLLEAGADYNIKDKSGFTAPVVAAVQPGRGMEEGCAKCLELFLDAGADANETPALLQGAALGANLPAVQTLLDRPDVDLELRNPSYGMTAFHYAVAQSNIEIVRYLLRRGADINTVDTYGTSPLHRAVRQNFLNGLELLLEAKANHLGVSKLRGTILHCAALSAKAATMQLMARHDLTGLDPDIKNSDGYTAMQVFEKRPMVSDELREAFAALMAKVGVQYPRQEGVYST</sequence>
<dbReference type="SMART" id="SM00248">
    <property type="entry name" value="ANK"/>
    <property type="match status" value="6"/>
</dbReference>
<dbReference type="PRINTS" id="PR01415">
    <property type="entry name" value="ANKYRIN"/>
</dbReference>
<evidence type="ECO:0000256" key="2">
    <source>
        <dbReference type="ARBA" id="ARBA00023043"/>
    </source>
</evidence>
<name>A0AAE0N6B2_9PEZI</name>